<dbReference type="KEGG" id="xpo:XPG1_1168"/>
<evidence type="ECO:0000313" key="2">
    <source>
        <dbReference type="Proteomes" id="UP000032735"/>
    </source>
</evidence>
<dbReference type="EMBL" id="FO704551">
    <property type="protein sequence ID" value="CDG20823.1"/>
    <property type="molecule type" value="Genomic_DNA"/>
</dbReference>
<dbReference type="STRING" id="1354304.XPG1_1168"/>
<dbReference type="AlphaFoldDB" id="A0A068R0X2"/>
<dbReference type="HOGENOM" id="CLU_3376780_0_0_6"/>
<accession>A0A068R0X2</accession>
<proteinExistence type="predicted"/>
<organism evidence="1 2">
    <name type="scientific">Xenorhabdus poinarii G6</name>
    <dbReference type="NCBI Taxonomy" id="1354304"/>
    <lineage>
        <taxon>Bacteria</taxon>
        <taxon>Pseudomonadati</taxon>
        <taxon>Pseudomonadota</taxon>
        <taxon>Gammaproteobacteria</taxon>
        <taxon>Enterobacterales</taxon>
        <taxon>Morganellaceae</taxon>
        <taxon>Xenorhabdus</taxon>
    </lineage>
</organism>
<evidence type="ECO:0000313" key="1">
    <source>
        <dbReference type="EMBL" id="CDG20823.1"/>
    </source>
</evidence>
<gene>
    <name evidence="1" type="ORF">XPG1_1168</name>
</gene>
<sequence>MVSNSEKTIVQEELTQAQLKNECFSLTTKGKIGR</sequence>
<name>A0A068R0X2_9GAMM</name>
<protein>
    <submittedName>
        <fullName evidence="1">Uncharacterized protein</fullName>
    </submittedName>
</protein>
<keyword evidence="2" id="KW-1185">Reference proteome</keyword>
<dbReference type="Proteomes" id="UP000032735">
    <property type="component" value="Chromosome"/>
</dbReference>
<reference evidence="1 2" key="1">
    <citation type="submission" date="2013-07" db="EMBL/GenBank/DDBJ databases">
        <authorList>
            <person name="Genoscope - CEA"/>
        </authorList>
    </citation>
    <scope>NUCLEOTIDE SEQUENCE [LARGE SCALE GENOMIC DNA]</scope>
    <source>
        <strain evidence="1 2">G6</strain>
    </source>
</reference>